<name>A0AAE0TPY2_9PEZI</name>
<dbReference type="EMBL" id="JAUTXT010000048">
    <property type="protein sequence ID" value="KAK3671030.1"/>
    <property type="molecule type" value="Genomic_DNA"/>
</dbReference>
<protein>
    <submittedName>
        <fullName evidence="2">Uncharacterized protein</fullName>
    </submittedName>
</protein>
<sequence>MDGTKRKASPYSDSIDLGVATPTWTDMTDYPVSALRYTQSPYALPAKRRNSFQTREEAIRAISPITIDDDSSSSSSSSEARSNASQYEYEVDTDNDGVWLTNTGEHTFSGTLASENDPIVQATLPPQVEIALLRLKQAQRLAELDAKKHDSDRILRDLVRDISNRLKAGASLTLERLAGDSSITITCADPFCPGPEHKIAAGAYYFILGQPRQLQDAQHYCLFCLEEMWDGKGMVGPLPHPSIWDDFTEAQSTTTVALQSDLDGLALDGTVEEEEHKALQRYLSGDCKACRSSLLNKFPPEEVPGSTSILPAPDDDNTTIPSSLLESRWAPKATSGDDETRPQTPEAQVENGGTVLPQSPETPGGPYSPVVRERTRFQFLAGYVRAGESLDGREKEGVRGWKEGGGCRGKELSVVLGGLRE</sequence>
<dbReference type="Proteomes" id="UP001274830">
    <property type="component" value="Unassembled WGS sequence"/>
</dbReference>
<proteinExistence type="predicted"/>
<feature type="region of interest" description="Disordered" evidence="1">
    <location>
        <begin position="63"/>
        <end position="88"/>
    </location>
</feature>
<gene>
    <name evidence="2" type="ORF">LTR78_009148</name>
</gene>
<dbReference type="AlphaFoldDB" id="A0AAE0TPY2"/>
<evidence type="ECO:0000313" key="3">
    <source>
        <dbReference type="Proteomes" id="UP001274830"/>
    </source>
</evidence>
<comment type="caution">
    <text evidence="2">The sequence shown here is derived from an EMBL/GenBank/DDBJ whole genome shotgun (WGS) entry which is preliminary data.</text>
</comment>
<feature type="region of interest" description="Disordered" evidence="1">
    <location>
        <begin position="301"/>
        <end position="368"/>
    </location>
</feature>
<reference evidence="2" key="1">
    <citation type="submission" date="2023-07" db="EMBL/GenBank/DDBJ databases">
        <title>Black Yeasts Isolated from many extreme environments.</title>
        <authorList>
            <person name="Coleine C."/>
            <person name="Stajich J.E."/>
            <person name="Selbmann L."/>
        </authorList>
    </citation>
    <scope>NUCLEOTIDE SEQUENCE</scope>
    <source>
        <strain evidence="2">CCFEE 5485</strain>
    </source>
</reference>
<evidence type="ECO:0000256" key="1">
    <source>
        <dbReference type="SAM" id="MobiDB-lite"/>
    </source>
</evidence>
<keyword evidence="3" id="KW-1185">Reference proteome</keyword>
<accession>A0AAE0TPY2</accession>
<organism evidence="2 3">
    <name type="scientific">Recurvomyces mirabilis</name>
    <dbReference type="NCBI Taxonomy" id="574656"/>
    <lineage>
        <taxon>Eukaryota</taxon>
        <taxon>Fungi</taxon>
        <taxon>Dikarya</taxon>
        <taxon>Ascomycota</taxon>
        <taxon>Pezizomycotina</taxon>
        <taxon>Dothideomycetes</taxon>
        <taxon>Dothideomycetidae</taxon>
        <taxon>Mycosphaerellales</taxon>
        <taxon>Teratosphaeriaceae</taxon>
        <taxon>Recurvomyces</taxon>
    </lineage>
</organism>
<evidence type="ECO:0000313" key="2">
    <source>
        <dbReference type="EMBL" id="KAK3671030.1"/>
    </source>
</evidence>